<evidence type="ECO:0000313" key="1">
    <source>
        <dbReference type="EMBL" id="RVD91076.1"/>
    </source>
</evidence>
<dbReference type="VEuPathDB" id="MicrosporidiaDB:TUBRATIS_24820"/>
<dbReference type="Proteomes" id="UP000282876">
    <property type="component" value="Unassembled WGS sequence"/>
</dbReference>
<dbReference type="EMBL" id="RCSS01000655">
    <property type="protein sequence ID" value="RVD91076.1"/>
    <property type="molecule type" value="Genomic_DNA"/>
</dbReference>
<dbReference type="AlphaFoldDB" id="A0A437AJ30"/>
<proteinExistence type="predicted"/>
<name>A0A437AJ30_9MICR</name>
<keyword evidence="2" id="KW-1185">Reference proteome</keyword>
<evidence type="ECO:0000313" key="2">
    <source>
        <dbReference type="Proteomes" id="UP000282876"/>
    </source>
</evidence>
<accession>A0A437AJ30</accession>
<comment type="caution">
    <text evidence="1">The sequence shown here is derived from an EMBL/GenBank/DDBJ whole genome shotgun (WGS) entry which is preliminary data.</text>
</comment>
<organism evidence="1 2">
    <name type="scientific">Tubulinosema ratisbonensis</name>
    <dbReference type="NCBI Taxonomy" id="291195"/>
    <lineage>
        <taxon>Eukaryota</taxon>
        <taxon>Fungi</taxon>
        <taxon>Fungi incertae sedis</taxon>
        <taxon>Microsporidia</taxon>
        <taxon>Tubulinosematoidea</taxon>
        <taxon>Tubulinosematidae</taxon>
        <taxon>Tubulinosema</taxon>
    </lineage>
</organism>
<protein>
    <submittedName>
        <fullName evidence="1">Uncharacterized protein</fullName>
    </submittedName>
</protein>
<sequence>MLLYFIGICNSSCLCGNEFGSDSRSLNKLTKKMKEVFKFRETRIDFLTEKPSIRKLSTEYVESEVKIERSTDLICKTAIKFQELQQKVYKIVEYLENTENERIKTLSLHINKKLTVIFKKIAEIINLMTRFILSIIEKKFISADSTRSMFIETRRLNDTISELEFDYEIVILAVKDNFVTSLDNSASDTGFESFVCEKLSNIKVLRDKKMLDLTNMKKGKLQIDKTISEICYTIFYSTILLKKDDIIQIITTNNKSFNNFDDDFEFLEDLKSILPNLTISELTFRKILSCLFAKFKEYTHIVILKTRFKLNFLQNKLSEIKITVKKLQKLYLYGLSNENLKQSKKEIISTIKLLNAINNEILNLIFEFFIHCVLKPAYCNVLYERLTYLFNIRFKQPENYLNLKEEFSISCEKLKSDIQKKFADIVKKSKSDQIVNWIKKQYALYQTNKLLYDILDFKRSQITEEINK</sequence>
<reference evidence="1 2" key="1">
    <citation type="submission" date="2018-10" db="EMBL/GenBank/DDBJ databases">
        <title>Draft genome sequence of the microsporidian Tubulinosema ratisbonensis.</title>
        <authorList>
            <person name="Polonais V."/>
            <person name="Peyretaillade E."/>
            <person name="Niehus S."/>
            <person name="Wawrzyniak I."/>
            <person name="Franchet A."/>
            <person name="Gaspin C."/>
            <person name="Reichstadt M."/>
            <person name="Belser C."/>
            <person name="Labadie K."/>
            <person name="Delbac F."/>
            <person name="Ferrandon D."/>
        </authorList>
    </citation>
    <scope>NUCLEOTIDE SEQUENCE [LARGE SCALE GENOMIC DNA]</scope>
    <source>
        <strain evidence="1 2">Franzen</strain>
    </source>
</reference>
<gene>
    <name evidence="1" type="ORF">TUBRATIS_24820</name>
</gene>